<dbReference type="SUPFAM" id="SSF56645">
    <property type="entry name" value="Acyl-CoA dehydrogenase NM domain-like"/>
    <property type="match status" value="1"/>
</dbReference>
<evidence type="ECO:0000313" key="4">
    <source>
        <dbReference type="EMBL" id="MEK8032586.1"/>
    </source>
</evidence>
<feature type="domain" description="Acyl-CoA dehydrogenase/oxidase N-terminal" evidence="2">
    <location>
        <begin position="29"/>
        <end position="124"/>
    </location>
</feature>
<dbReference type="EMBL" id="JBBUTG010000011">
    <property type="protein sequence ID" value="MEK8032586.1"/>
    <property type="molecule type" value="Genomic_DNA"/>
</dbReference>
<comment type="caution">
    <text evidence="4">The sequence shown here is derived from an EMBL/GenBank/DDBJ whole genome shotgun (WGS) entry which is preliminary data.</text>
</comment>
<dbReference type="PANTHER" id="PTHR43884:SF12">
    <property type="entry name" value="ISOVALERYL-COA DEHYDROGENASE, MITOCHONDRIAL-RELATED"/>
    <property type="match status" value="1"/>
</dbReference>
<feature type="domain" description="Acyl-CoA dehydrogenase C-terminal" evidence="3">
    <location>
        <begin position="247"/>
        <end position="379"/>
    </location>
</feature>
<dbReference type="InterPro" id="IPR013786">
    <property type="entry name" value="AcylCoA_DH/ox_N"/>
</dbReference>
<dbReference type="InterPro" id="IPR036250">
    <property type="entry name" value="AcylCo_DH-like_C"/>
</dbReference>
<proteinExistence type="predicted"/>
<evidence type="ECO:0000256" key="1">
    <source>
        <dbReference type="ARBA" id="ARBA00023002"/>
    </source>
</evidence>
<dbReference type="Gene3D" id="2.40.110.10">
    <property type="entry name" value="Butyryl-CoA Dehydrogenase, subunit A, domain 2"/>
    <property type="match status" value="1"/>
</dbReference>
<keyword evidence="1" id="KW-0560">Oxidoreductase</keyword>
<dbReference type="Pfam" id="PF02771">
    <property type="entry name" value="Acyl-CoA_dh_N"/>
    <property type="match status" value="1"/>
</dbReference>
<dbReference type="InterPro" id="IPR046373">
    <property type="entry name" value="Acyl-CoA_Oxase/DH_mid-dom_sf"/>
</dbReference>
<dbReference type="RefSeq" id="WP_341427008.1">
    <property type="nucleotide sequence ID" value="NZ_JBBUTG010000011.1"/>
</dbReference>
<name>A0ABU9BRV7_9BURK</name>
<evidence type="ECO:0000313" key="5">
    <source>
        <dbReference type="Proteomes" id="UP001371218"/>
    </source>
</evidence>
<dbReference type="Gene3D" id="1.20.140.10">
    <property type="entry name" value="Butyryl-CoA Dehydrogenase, subunit A, domain 3"/>
    <property type="match status" value="1"/>
</dbReference>
<dbReference type="Gene3D" id="1.10.540.10">
    <property type="entry name" value="Acyl-CoA dehydrogenase/oxidase, N-terminal domain"/>
    <property type="match status" value="1"/>
</dbReference>
<accession>A0ABU9BRV7</accession>
<dbReference type="InterPro" id="IPR013107">
    <property type="entry name" value="Acyl-CoA_DH_C"/>
</dbReference>
<dbReference type="Proteomes" id="UP001371218">
    <property type="component" value="Unassembled WGS sequence"/>
</dbReference>
<gene>
    <name evidence="4" type="ORF">AACH06_17335</name>
</gene>
<protein>
    <submittedName>
        <fullName evidence="4">Acyl-CoA dehydrogenase family protein</fullName>
    </submittedName>
</protein>
<dbReference type="PIRSF" id="PIRSF016578">
    <property type="entry name" value="HsaA"/>
    <property type="match status" value="1"/>
</dbReference>
<dbReference type="InterPro" id="IPR037069">
    <property type="entry name" value="AcylCoA_DH/ox_N_sf"/>
</dbReference>
<organism evidence="4 5">
    <name type="scientific">Ideonella lacteola</name>
    <dbReference type="NCBI Taxonomy" id="2984193"/>
    <lineage>
        <taxon>Bacteria</taxon>
        <taxon>Pseudomonadati</taxon>
        <taxon>Pseudomonadota</taxon>
        <taxon>Betaproteobacteria</taxon>
        <taxon>Burkholderiales</taxon>
        <taxon>Sphaerotilaceae</taxon>
        <taxon>Ideonella</taxon>
    </lineage>
</organism>
<dbReference type="InterPro" id="IPR009100">
    <property type="entry name" value="AcylCoA_DH/oxidase_NM_dom_sf"/>
</dbReference>
<dbReference type="SUPFAM" id="SSF47203">
    <property type="entry name" value="Acyl-CoA dehydrogenase C-terminal domain-like"/>
    <property type="match status" value="1"/>
</dbReference>
<dbReference type="PANTHER" id="PTHR43884">
    <property type="entry name" value="ACYL-COA DEHYDROGENASE"/>
    <property type="match status" value="1"/>
</dbReference>
<dbReference type="Pfam" id="PF08028">
    <property type="entry name" value="Acyl-CoA_dh_2"/>
    <property type="match status" value="1"/>
</dbReference>
<evidence type="ECO:0000259" key="3">
    <source>
        <dbReference type="Pfam" id="PF08028"/>
    </source>
</evidence>
<keyword evidence="5" id="KW-1185">Reference proteome</keyword>
<evidence type="ECO:0000259" key="2">
    <source>
        <dbReference type="Pfam" id="PF02771"/>
    </source>
</evidence>
<reference evidence="4 5" key="1">
    <citation type="submission" date="2024-04" db="EMBL/GenBank/DDBJ databases">
        <title>Novel species of the genus Ideonella isolated from streams.</title>
        <authorList>
            <person name="Lu H."/>
        </authorList>
    </citation>
    <scope>NUCLEOTIDE SEQUENCE [LARGE SCALE GENOMIC DNA]</scope>
    <source>
        <strain evidence="4 5">DXS29W</strain>
    </source>
</reference>
<sequence length="404" mass="44649">MIIDLPEQLATHQENGHHPDDALAACREVTATLARTAAERDLRGGTPKAERDLLRRSGLLKLIIPTHLGGHGADWTLTLRIVREIAAVDSSLAHVFAFQHLLLATTRLFGTPDQYESWMAHTASRDWFWGNALNPLDKRTLHTPRPGGGLEFHGHKSFCSGAVDSDMLIASAVNAEGRMLIAAIPTQRSGITIHGDWDNMGQRQTDSGSATFDHVHVRQEELLIQPGPFSSPFASLRSLIAQLILTNIYVGLAEGALLEARRYTHEHARLWFASTAQRVEEDQYVLGHYGEFWAALEGARVLADRAAAQLDAAWAQGLALSAEERGDVALGIATAKVAATRTGLELTSRMFEVAGARATSNALRLDRFWRNLRTHTLHDPLDYKLRELGDWALNDKRPQPTFYS</sequence>